<keyword evidence="2" id="KW-1185">Reference proteome</keyword>
<gene>
    <name evidence="1" type="ORF">IWW38_006352</name>
</gene>
<feature type="non-terminal residue" evidence="1">
    <location>
        <position position="1"/>
    </location>
</feature>
<proteinExistence type="predicted"/>
<feature type="non-terminal residue" evidence="1">
    <location>
        <position position="141"/>
    </location>
</feature>
<sequence length="141" mass="16088">STKDNGVVRRRRGARSVYSAEEKEKRRKISHSAIEKRRRERTNNVLKDLQVMVPWLSKSNKVQKLEILEAAAQYIKSLMAEGGTSVTFDHSRLVSSGSSSHMDDEDEDDDHEEDDHEEDEEESLTPVSTSPRAMKVNFLLS</sequence>
<evidence type="ECO:0000313" key="1">
    <source>
        <dbReference type="EMBL" id="KAJ2878317.1"/>
    </source>
</evidence>
<accession>A0ACC1LT38</accession>
<dbReference type="EMBL" id="JANBVB010003574">
    <property type="protein sequence ID" value="KAJ2878317.1"/>
    <property type="molecule type" value="Genomic_DNA"/>
</dbReference>
<name>A0ACC1LT38_9FUNG</name>
<reference evidence="1" key="1">
    <citation type="submission" date="2022-07" db="EMBL/GenBank/DDBJ databases">
        <title>Phylogenomic reconstructions and comparative analyses of Kickxellomycotina fungi.</title>
        <authorList>
            <person name="Reynolds N.K."/>
            <person name="Stajich J.E."/>
            <person name="Barry K."/>
            <person name="Grigoriev I.V."/>
            <person name="Crous P."/>
            <person name="Smith M.E."/>
        </authorList>
    </citation>
    <scope>NUCLEOTIDE SEQUENCE</scope>
    <source>
        <strain evidence="1">CBS 190363</strain>
    </source>
</reference>
<protein>
    <submittedName>
        <fullName evidence="1">Uncharacterized protein</fullName>
    </submittedName>
</protein>
<evidence type="ECO:0000313" key="2">
    <source>
        <dbReference type="Proteomes" id="UP001139981"/>
    </source>
</evidence>
<comment type="caution">
    <text evidence="1">The sequence shown here is derived from an EMBL/GenBank/DDBJ whole genome shotgun (WGS) entry which is preliminary data.</text>
</comment>
<organism evidence="1 2">
    <name type="scientific">Coemansia aciculifera</name>
    <dbReference type="NCBI Taxonomy" id="417176"/>
    <lineage>
        <taxon>Eukaryota</taxon>
        <taxon>Fungi</taxon>
        <taxon>Fungi incertae sedis</taxon>
        <taxon>Zoopagomycota</taxon>
        <taxon>Kickxellomycotina</taxon>
        <taxon>Kickxellomycetes</taxon>
        <taxon>Kickxellales</taxon>
        <taxon>Kickxellaceae</taxon>
        <taxon>Coemansia</taxon>
    </lineage>
</organism>
<dbReference type="Proteomes" id="UP001139981">
    <property type="component" value="Unassembled WGS sequence"/>
</dbReference>